<evidence type="ECO:0000313" key="6">
    <source>
        <dbReference type="Proteomes" id="UP000670527"/>
    </source>
</evidence>
<feature type="region of interest" description="Disordered" evidence="3">
    <location>
        <begin position="436"/>
        <end position="456"/>
    </location>
</feature>
<dbReference type="PANTHER" id="PTHR42987">
    <property type="entry name" value="PEPTIDASE S49"/>
    <property type="match status" value="1"/>
</dbReference>
<protein>
    <submittedName>
        <fullName evidence="5">S49 family peptidase</fullName>
    </submittedName>
</protein>
<organism evidence="5 6">
    <name type="scientific">Hymenobacter defluvii</name>
    <dbReference type="NCBI Taxonomy" id="2054411"/>
    <lineage>
        <taxon>Bacteria</taxon>
        <taxon>Pseudomonadati</taxon>
        <taxon>Bacteroidota</taxon>
        <taxon>Cytophagia</taxon>
        <taxon>Cytophagales</taxon>
        <taxon>Hymenobacteraceae</taxon>
        <taxon>Hymenobacter</taxon>
    </lineage>
</organism>
<dbReference type="RefSeq" id="WP_208307282.1">
    <property type="nucleotide sequence ID" value="NZ_JAGETX010000004.1"/>
</dbReference>
<keyword evidence="2" id="KW-0175">Coiled coil</keyword>
<gene>
    <name evidence="5" type="ORF">J4D97_08900</name>
</gene>
<dbReference type="PANTHER" id="PTHR42987:SF4">
    <property type="entry name" value="PROTEASE SOHB-RELATED"/>
    <property type="match status" value="1"/>
</dbReference>
<evidence type="ECO:0000256" key="3">
    <source>
        <dbReference type="SAM" id="MobiDB-lite"/>
    </source>
</evidence>
<sequence>MRINTLLSAILHGAFLMEGAAMQTFNALAVQVLTGQLQASSFGEEEKKEPVAACYALTPHAAGLGIVGYGALSEVPAGSVAIHTIAGVMLPEDSWFTGMGTRTIGQRIQAADAHENIIGHVGVWRTPGGSTSGLESFASIIAGTQKPFVSYAEQMCSAGYWAGSSANGGIVVGGRTAMIGSIGTKIEFLDFSGFYEKLGIKQIGANATASTNKNAAFDQLIAGNAKPIQQELLDPLNEVFLSTVRANRDGKLAAKQEKELLSGMVYIGQANVDNGLGDVLGTLDDAVNLVAQLAEQAGDASASSAQSATISNSNTVSLFAKKNSVTLGAAMFALVAQATVTAAAAAAANEELVAAGITGAALITEAQEQAYEATAQELTTAQAALQTANQELTTAQAALKVHTDALAAAGVADVAALVKQRDEFEAKAKEYGAMDGDTSTTAVRKNGTSDVETPDADASQKLIDELPHNQALDNNPLFAARQ</sequence>
<dbReference type="Pfam" id="PF01343">
    <property type="entry name" value="Peptidase_S49"/>
    <property type="match status" value="1"/>
</dbReference>
<dbReference type="Gene3D" id="3.90.226.10">
    <property type="entry name" value="2-enoyl-CoA Hydratase, Chain A, domain 1"/>
    <property type="match status" value="1"/>
</dbReference>
<comment type="caution">
    <text evidence="5">The sequence shown here is derived from an EMBL/GenBank/DDBJ whole genome shotgun (WGS) entry which is preliminary data.</text>
</comment>
<feature type="compositionally biased region" description="Polar residues" evidence="3">
    <location>
        <begin position="437"/>
        <end position="451"/>
    </location>
</feature>
<evidence type="ECO:0000256" key="2">
    <source>
        <dbReference type="SAM" id="Coils"/>
    </source>
</evidence>
<accession>A0ABS3TDQ8</accession>
<dbReference type="InterPro" id="IPR029045">
    <property type="entry name" value="ClpP/crotonase-like_dom_sf"/>
</dbReference>
<evidence type="ECO:0000259" key="4">
    <source>
        <dbReference type="Pfam" id="PF01343"/>
    </source>
</evidence>
<evidence type="ECO:0000256" key="1">
    <source>
        <dbReference type="ARBA" id="ARBA00008683"/>
    </source>
</evidence>
<proteinExistence type="inferred from homology"/>
<dbReference type="SUPFAM" id="SSF52096">
    <property type="entry name" value="ClpP/crotonase"/>
    <property type="match status" value="1"/>
</dbReference>
<evidence type="ECO:0000313" key="5">
    <source>
        <dbReference type="EMBL" id="MBO3270764.1"/>
    </source>
</evidence>
<dbReference type="InterPro" id="IPR002142">
    <property type="entry name" value="Peptidase_S49"/>
</dbReference>
<comment type="similarity">
    <text evidence="1">Belongs to the peptidase S49 family.</text>
</comment>
<dbReference type="Proteomes" id="UP000670527">
    <property type="component" value="Unassembled WGS sequence"/>
</dbReference>
<name>A0ABS3TDQ8_9BACT</name>
<dbReference type="EMBL" id="JAGETX010000004">
    <property type="protein sequence ID" value="MBO3270764.1"/>
    <property type="molecule type" value="Genomic_DNA"/>
</dbReference>
<feature type="domain" description="Peptidase S49" evidence="4">
    <location>
        <begin position="144"/>
        <end position="295"/>
    </location>
</feature>
<reference evidence="5 6" key="1">
    <citation type="submission" date="2021-03" db="EMBL/GenBank/DDBJ databases">
        <authorList>
            <person name="Kim M.K."/>
        </authorList>
    </citation>
    <scope>NUCLEOTIDE SEQUENCE [LARGE SCALE GENOMIC DNA]</scope>
    <source>
        <strain evidence="5 6">BT507</strain>
    </source>
</reference>
<keyword evidence="6" id="KW-1185">Reference proteome</keyword>
<feature type="coiled-coil region" evidence="2">
    <location>
        <begin position="371"/>
        <end position="398"/>
    </location>
</feature>